<accession>A0ACC3DC20</accession>
<dbReference type="EMBL" id="JAWDJW010006401">
    <property type="protein sequence ID" value="KAK3064905.1"/>
    <property type="molecule type" value="Genomic_DNA"/>
</dbReference>
<evidence type="ECO:0000313" key="2">
    <source>
        <dbReference type="Proteomes" id="UP001186974"/>
    </source>
</evidence>
<feature type="non-terminal residue" evidence="1">
    <location>
        <position position="69"/>
    </location>
</feature>
<evidence type="ECO:0000313" key="1">
    <source>
        <dbReference type="EMBL" id="KAK3064905.1"/>
    </source>
</evidence>
<comment type="caution">
    <text evidence="1">The sequence shown here is derived from an EMBL/GenBank/DDBJ whole genome shotgun (WGS) entry which is preliminary data.</text>
</comment>
<name>A0ACC3DC20_9PEZI</name>
<dbReference type="Proteomes" id="UP001186974">
    <property type="component" value="Unassembled WGS sequence"/>
</dbReference>
<gene>
    <name evidence="1" type="ORF">LTS18_002812</name>
</gene>
<reference evidence="1" key="1">
    <citation type="submission" date="2024-09" db="EMBL/GenBank/DDBJ databases">
        <title>Black Yeasts Isolated from many extreme environments.</title>
        <authorList>
            <person name="Coleine C."/>
            <person name="Stajich J.E."/>
            <person name="Selbmann L."/>
        </authorList>
    </citation>
    <scope>NUCLEOTIDE SEQUENCE</scope>
    <source>
        <strain evidence="1">CCFEE 5737</strain>
    </source>
</reference>
<proteinExistence type="predicted"/>
<keyword evidence="2" id="KW-1185">Reference proteome</keyword>
<organism evidence="1 2">
    <name type="scientific">Coniosporium uncinatum</name>
    <dbReference type="NCBI Taxonomy" id="93489"/>
    <lineage>
        <taxon>Eukaryota</taxon>
        <taxon>Fungi</taxon>
        <taxon>Dikarya</taxon>
        <taxon>Ascomycota</taxon>
        <taxon>Pezizomycotina</taxon>
        <taxon>Dothideomycetes</taxon>
        <taxon>Dothideomycetes incertae sedis</taxon>
        <taxon>Coniosporium</taxon>
    </lineage>
</organism>
<protein>
    <submittedName>
        <fullName evidence="1">Uncharacterized protein</fullName>
    </submittedName>
</protein>
<sequence length="69" mass="7745">MPEGPDPERAKDDLSPLRRLENWDIIEKLGEDGSAVVYRAQRKAAVSEKVAIKVVKKGSEVLAETIRRE</sequence>